<dbReference type="SUPFAM" id="SSF55785">
    <property type="entry name" value="PYP-like sensor domain (PAS domain)"/>
    <property type="match status" value="1"/>
</dbReference>
<dbReference type="InterPro" id="IPR000700">
    <property type="entry name" value="PAS-assoc_C"/>
</dbReference>
<dbReference type="InterPro" id="IPR013655">
    <property type="entry name" value="PAS_fold_3"/>
</dbReference>
<dbReference type="InterPro" id="IPR003594">
    <property type="entry name" value="HATPase_dom"/>
</dbReference>
<dbReference type="InterPro" id="IPR001610">
    <property type="entry name" value="PAC"/>
</dbReference>
<dbReference type="Pfam" id="PF00512">
    <property type="entry name" value="HisKA"/>
    <property type="match status" value="1"/>
</dbReference>
<feature type="modified residue" description="4-aspartylphosphate" evidence="6">
    <location>
        <position position="73"/>
    </location>
</feature>
<organism evidence="11 12">
    <name type="scientific">Archangium gephyra</name>
    <dbReference type="NCBI Taxonomy" id="48"/>
    <lineage>
        <taxon>Bacteria</taxon>
        <taxon>Pseudomonadati</taxon>
        <taxon>Myxococcota</taxon>
        <taxon>Myxococcia</taxon>
        <taxon>Myxococcales</taxon>
        <taxon>Cystobacterineae</taxon>
        <taxon>Archangiaceae</taxon>
        <taxon>Archangium</taxon>
    </lineage>
</organism>
<evidence type="ECO:0000256" key="2">
    <source>
        <dbReference type="ARBA" id="ARBA00012438"/>
    </source>
</evidence>
<evidence type="ECO:0000259" key="9">
    <source>
        <dbReference type="PROSITE" id="PS50110"/>
    </source>
</evidence>
<dbReference type="InterPro" id="IPR000014">
    <property type="entry name" value="PAS"/>
</dbReference>
<keyword evidence="12" id="KW-1185">Reference proteome</keyword>
<dbReference type="NCBIfam" id="TIGR00229">
    <property type="entry name" value="sensory_box"/>
    <property type="match status" value="1"/>
</dbReference>
<reference evidence="11 12" key="1">
    <citation type="submission" date="2018-08" db="EMBL/GenBank/DDBJ databases">
        <title>Genomic Encyclopedia of Archaeal and Bacterial Type Strains, Phase II (KMG-II): from individual species to whole genera.</title>
        <authorList>
            <person name="Goeker M."/>
        </authorList>
    </citation>
    <scope>NUCLEOTIDE SEQUENCE [LARGE SCALE GENOMIC DNA]</scope>
    <source>
        <strain evidence="11 12">DSM 2261</strain>
    </source>
</reference>
<dbReference type="InterPro" id="IPR036097">
    <property type="entry name" value="HisK_dim/P_sf"/>
</dbReference>
<protein>
    <recommendedName>
        <fullName evidence="2">histidine kinase</fullName>
        <ecNumber evidence="2">2.7.13.3</ecNumber>
    </recommendedName>
</protein>
<evidence type="ECO:0000256" key="5">
    <source>
        <dbReference type="ARBA" id="ARBA00022777"/>
    </source>
</evidence>
<dbReference type="CDD" id="cd00130">
    <property type="entry name" value="PAS"/>
    <property type="match status" value="1"/>
</dbReference>
<dbReference type="PRINTS" id="PR00344">
    <property type="entry name" value="BCTRLSENSOR"/>
</dbReference>
<dbReference type="InterPro" id="IPR004358">
    <property type="entry name" value="Sig_transdc_His_kin-like_C"/>
</dbReference>
<dbReference type="InterPro" id="IPR001789">
    <property type="entry name" value="Sig_transdc_resp-reg_receiver"/>
</dbReference>
<dbReference type="InterPro" id="IPR011006">
    <property type="entry name" value="CheY-like_superfamily"/>
</dbReference>
<dbReference type="Proteomes" id="UP000256345">
    <property type="component" value="Unassembled WGS sequence"/>
</dbReference>
<dbReference type="Gene3D" id="3.30.450.20">
    <property type="entry name" value="PAS domain"/>
    <property type="match status" value="1"/>
</dbReference>
<dbReference type="PROSITE" id="PS50113">
    <property type="entry name" value="PAC"/>
    <property type="match status" value="1"/>
</dbReference>
<name>A0ABX9KB35_9BACT</name>
<dbReference type="SMART" id="SM00091">
    <property type="entry name" value="PAS"/>
    <property type="match status" value="1"/>
</dbReference>
<accession>A0ABX9KB35</accession>
<dbReference type="RefSeq" id="WP_047858328.1">
    <property type="nucleotide sequence ID" value="NZ_CP011509.1"/>
</dbReference>
<evidence type="ECO:0000256" key="6">
    <source>
        <dbReference type="PROSITE-ProRule" id="PRU00169"/>
    </source>
</evidence>
<dbReference type="Gene3D" id="3.30.565.10">
    <property type="entry name" value="Histidine kinase-like ATPase, C-terminal domain"/>
    <property type="match status" value="1"/>
</dbReference>
<evidence type="ECO:0000256" key="3">
    <source>
        <dbReference type="ARBA" id="ARBA00022553"/>
    </source>
</evidence>
<proteinExistence type="predicted"/>
<keyword evidence="3 6" id="KW-0597">Phosphoprotein</keyword>
<evidence type="ECO:0000259" key="8">
    <source>
        <dbReference type="PROSITE" id="PS50109"/>
    </source>
</evidence>
<feature type="domain" description="Response regulatory" evidence="9">
    <location>
        <begin position="22"/>
        <end position="138"/>
    </location>
</feature>
<dbReference type="Pfam" id="PF02518">
    <property type="entry name" value="HATPase_c"/>
    <property type="match status" value="1"/>
</dbReference>
<dbReference type="SUPFAM" id="SSF47384">
    <property type="entry name" value="Homodimeric domain of signal transducing histidine kinase"/>
    <property type="match status" value="1"/>
</dbReference>
<dbReference type="SMART" id="SM00448">
    <property type="entry name" value="REC"/>
    <property type="match status" value="1"/>
</dbReference>
<dbReference type="InterPro" id="IPR003661">
    <property type="entry name" value="HisK_dim/P_dom"/>
</dbReference>
<dbReference type="InterPro" id="IPR036890">
    <property type="entry name" value="HATPase_C_sf"/>
</dbReference>
<evidence type="ECO:0000313" key="12">
    <source>
        <dbReference type="Proteomes" id="UP000256345"/>
    </source>
</evidence>
<dbReference type="Gene3D" id="1.10.287.130">
    <property type="match status" value="1"/>
</dbReference>
<comment type="caution">
    <text evidence="11">The sequence shown here is derived from an EMBL/GenBank/DDBJ whole genome shotgun (WGS) entry which is preliminary data.</text>
</comment>
<dbReference type="Pfam" id="PF08447">
    <property type="entry name" value="PAS_3"/>
    <property type="match status" value="1"/>
</dbReference>
<dbReference type="Gene3D" id="3.40.50.2300">
    <property type="match status" value="1"/>
</dbReference>
<keyword evidence="4" id="KW-0808">Transferase</keyword>
<evidence type="ECO:0000256" key="4">
    <source>
        <dbReference type="ARBA" id="ARBA00022679"/>
    </source>
</evidence>
<sequence>MSHPPNTEAPHAPGSRTVSLLSVLLLEDDPLDAELIQERLEREGLSVALTRVDSDDAFTEALAEDQHELILSDYNIPGFHGLTALERARRTRPQLPFIFVSGALGEERAIELLKLGATDYVLKDRLERLVPSVQRALREARESAERQQAEQRLRESEERYRLVVKATRDALWDWDLKTGQVTRNDEIWAQYGRGDREPDPAGQWWLEAVHPEDLPRVLQGLRALVESPEQGRWETEYRLRRKDGSYATVADRGFVMRDEHGQAIRMVGAVQDVTASRAAAAEALQRAEFAQQLIGIVSHDLRNPLGAISLSATGLVEHAKLDERHAFYARLILTSAERATRMVRDLLDFTRARLGGGIPLQRRNVDLHALVRQVLQEVGLNHPGRELREHCQGAGRGLWDADRLAQVLGNLVSNALQYSPKDGPVSVSVVGEEDAVSIHVHNTGEPIPTGLLGRLFQPLQRGADAADNSRRSIGLGLYIVDQLVRAHGGTVGVRSSAQEGTTFQLRLPRMPPS</sequence>
<dbReference type="PROSITE" id="PS50110">
    <property type="entry name" value="RESPONSE_REGULATORY"/>
    <property type="match status" value="1"/>
</dbReference>
<gene>
    <name evidence="11" type="ORF">ATI61_101368</name>
</gene>
<comment type="catalytic activity">
    <reaction evidence="1">
        <text>ATP + protein L-histidine = ADP + protein N-phospho-L-histidine.</text>
        <dbReference type="EC" id="2.7.13.3"/>
    </reaction>
</comment>
<dbReference type="SMART" id="SM00388">
    <property type="entry name" value="HisKA"/>
    <property type="match status" value="1"/>
</dbReference>
<evidence type="ECO:0000313" key="11">
    <source>
        <dbReference type="EMBL" id="REG37384.1"/>
    </source>
</evidence>
<feature type="domain" description="Histidine kinase" evidence="8">
    <location>
        <begin position="296"/>
        <end position="511"/>
    </location>
</feature>
<dbReference type="InterPro" id="IPR005467">
    <property type="entry name" value="His_kinase_dom"/>
</dbReference>
<dbReference type="SMART" id="SM00387">
    <property type="entry name" value="HATPase_c"/>
    <property type="match status" value="1"/>
</dbReference>
<evidence type="ECO:0000256" key="7">
    <source>
        <dbReference type="SAM" id="Coils"/>
    </source>
</evidence>
<keyword evidence="7" id="KW-0175">Coiled coil</keyword>
<dbReference type="PANTHER" id="PTHR43047:SF66">
    <property type="entry name" value="HISKA"/>
    <property type="match status" value="1"/>
</dbReference>
<dbReference type="SUPFAM" id="SSF52172">
    <property type="entry name" value="CheY-like"/>
    <property type="match status" value="1"/>
</dbReference>
<dbReference type="PROSITE" id="PS50109">
    <property type="entry name" value="HIS_KIN"/>
    <property type="match status" value="1"/>
</dbReference>
<evidence type="ECO:0000259" key="10">
    <source>
        <dbReference type="PROSITE" id="PS50113"/>
    </source>
</evidence>
<dbReference type="SUPFAM" id="SSF55874">
    <property type="entry name" value="ATPase domain of HSP90 chaperone/DNA topoisomerase II/histidine kinase"/>
    <property type="match status" value="1"/>
</dbReference>
<dbReference type="CDD" id="cd00082">
    <property type="entry name" value="HisKA"/>
    <property type="match status" value="1"/>
</dbReference>
<dbReference type="PANTHER" id="PTHR43047">
    <property type="entry name" value="TWO-COMPONENT HISTIDINE PROTEIN KINASE"/>
    <property type="match status" value="1"/>
</dbReference>
<dbReference type="EC" id="2.7.13.3" evidence="2"/>
<evidence type="ECO:0000256" key="1">
    <source>
        <dbReference type="ARBA" id="ARBA00000085"/>
    </source>
</evidence>
<dbReference type="SMART" id="SM00086">
    <property type="entry name" value="PAC"/>
    <property type="match status" value="1"/>
</dbReference>
<keyword evidence="5" id="KW-0418">Kinase</keyword>
<dbReference type="CDD" id="cd00156">
    <property type="entry name" value="REC"/>
    <property type="match status" value="1"/>
</dbReference>
<dbReference type="EMBL" id="QUMU01000001">
    <property type="protein sequence ID" value="REG37384.1"/>
    <property type="molecule type" value="Genomic_DNA"/>
</dbReference>
<feature type="coiled-coil region" evidence="7">
    <location>
        <begin position="123"/>
        <end position="166"/>
    </location>
</feature>
<dbReference type="InterPro" id="IPR035965">
    <property type="entry name" value="PAS-like_dom_sf"/>
</dbReference>
<dbReference type="Pfam" id="PF00072">
    <property type="entry name" value="Response_reg"/>
    <property type="match status" value="1"/>
</dbReference>
<feature type="domain" description="PAC" evidence="10">
    <location>
        <begin position="233"/>
        <end position="285"/>
    </location>
</feature>
<dbReference type="CDD" id="cd00075">
    <property type="entry name" value="HATPase"/>
    <property type="match status" value="1"/>
</dbReference>